<dbReference type="OrthoDB" id="9300at2759"/>
<protein>
    <submittedName>
        <fullName evidence="1">Uncharacterized protein</fullName>
    </submittedName>
</protein>
<proteinExistence type="predicted"/>
<dbReference type="RefSeq" id="XP_005708071.1">
    <property type="nucleotide sequence ID" value="XM_005708014.1"/>
</dbReference>
<dbReference type="KEGG" id="gsl:Gasu_12230"/>
<reference evidence="2" key="1">
    <citation type="journal article" date="2013" name="Science">
        <title>Gene transfer from bacteria and archaea facilitated evolution of an extremophilic eukaryote.</title>
        <authorList>
            <person name="Schonknecht G."/>
            <person name="Chen W.H."/>
            <person name="Ternes C.M."/>
            <person name="Barbier G.G."/>
            <person name="Shrestha R.P."/>
            <person name="Stanke M."/>
            <person name="Brautigam A."/>
            <person name="Baker B.J."/>
            <person name="Banfield J.F."/>
            <person name="Garavito R.M."/>
            <person name="Carr K."/>
            <person name="Wilkerson C."/>
            <person name="Rensing S.A."/>
            <person name="Gagneul D."/>
            <person name="Dickenson N.E."/>
            <person name="Oesterhelt C."/>
            <person name="Lercher M.J."/>
            <person name="Weber A.P."/>
        </authorList>
    </citation>
    <scope>NUCLEOTIDE SEQUENCE [LARGE SCALE GENOMIC DNA]</scope>
    <source>
        <strain evidence="2">074W</strain>
    </source>
</reference>
<evidence type="ECO:0000313" key="2">
    <source>
        <dbReference type="Proteomes" id="UP000030680"/>
    </source>
</evidence>
<organism evidence="1 2">
    <name type="scientific">Galdieria sulphuraria</name>
    <name type="common">Red alga</name>
    <dbReference type="NCBI Taxonomy" id="130081"/>
    <lineage>
        <taxon>Eukaryota</taxon>
        <taxon>Rhodophyta</taxon>
        <taxon>Bangiophyceae</taxon>
        <taxon>Galdieriales</taxon>
        <taxon>Galdieriaceae</taxon>
        <taxon>Galdieria</taxon>
    </lineage>
</organism>
<accession>M2W6W2</accession>
<gene>
    <name evidence="1" type="ORF">Gasu_12230</name>
</gene>
<dbReference type="Proteomes" id="UP000030680">
    <property type="component" value="Unassembled WGS sequence"/>
</dbReference>
<sequence length="324" mass="37310">MEVTQEWWQQATNVLPEDILDIMKTDPKIDEWRQSLIEELLEDRLVTALREESERLAAVQVAGILEKGGRWDVALQRDILQRVRREIKKSLVFQRFREQLKTRLNSTQVKEELKQLCTCCLVVKENSSSLKDVEYDAETANTSSCKEEAVGSNAIFTWGEEGFLENNTKAVLKPETFRELGNNENHVAEMESEEYKLKDSSFTKDSDNVAAPNFTKEEYFIENNFGENEEICINTENSTNNQSHSLETQVQRPDGSEISNSREMDMLMWSVPKQSKVTHKTQDIKDRELKNIELIDQGAIAQSLGSKMAGRRVKLLRKNLTNTR</sequence>
<evidence type="ECO:0000313" key="1">
    <source>
        <dbReference type="EMBL" id="EME31551.1"/>
    </source>
</evidence>
<name>M2W6W2_GALSU</name>
<dbReference type="Gramene" id="EME31551">
    <property type="protein sequence ID" value="EME31551"/>
    <property type="gene ID" value="Gasu_12230"/>
</dbReference>
<dbReference type="EMBL" id="KB454491">
    <property type="protein sequence ID" value="EME31551.1"/>
    <property type="molecule type" value="Genomic_DNA"/>
</dbReference>
<keyword evidence="2" id="KW-1185">Reference proteome</keyword>
<dbReference type="AlphaFoldDB" id="M2W6W2"/>
<dbReference type="GeneID" id="17090187"/>